<dbReference type="Gene3D" id="2.40.10.10">
    <property type="entry name" value="Trypsin-like serine proteases"/>
    <property type="match status" value="2"/>
</dbReference>
<dbReference type="InterPro" id="IPR051487">
    <property type="entry name" value="Ser/Thr_Proteases_Immune/Dev"/>
</dbReference>
<sequence length="371" mass="41931">MLSGALMILIVLLNQSKVLAKSCRTPRGEEGKCIAIKECDGLYFFLASIPLPEAYGEYLKQSHCGFIGIIPKVCCSKDDLYSHIISRRVNTTQNIADRDDALPIIPPNILPKSNECGIYWSKNIIGYDSPKLDEFPWTASLIYKLPNQVSDYGCSGTLISKRYVLTAAHCLEGKSVDRLWKLVAVRLGKYNKNSHVDIPIEERMLHELYNPFDRNQAHDIALLRLNQDVNFDNYIRPVCLPLHNTEKTKTYIGEDLMMPSRKKTQENNYSIATSMKIKVQVISNYECKKMYHRAGVNISEKQLCAGGEKNKNSCYGDSGGSLVSISVNKYSRFYTAGIVSFGSEYCGKKGWSTVYTRVSEYLGWILIHMMP</sequence>
<dbReference type="InterPro" id="IPR001314">
    <property type="entry name" value="Peptidase_S1A"/>
</dbReference>
<dbReference type="PRINTS" id="PR00722">
    <property type="entry name" value="CHYMOTRYPSIN"/>
</dbReference>
<dbReference type="GO" id="GO:0004252">
    <property type="term" value="F:serine-type endopeptidase activity"/>
    <property type="evidence" value="ECO:0007669"/>
    <property type="project" value="UniProtKB-UniRule"/>
</dbReference>
<evidence type="ECO:0000256" key="6">
    <source>
        <dbReference type="ARBA" id="ARBA00023180"/>
    </source>
</evidence>
<dbReference type="SMART" id="SM00680">
    <property type="entry name" value="CLIP"/>
    <property type="match status" value="1"/>
</dbReference>
<dbReference type="InterPro" id="IPR009003">
    <property type="entry name" value="Peptidase_S1_PA"/>
</dbReference>
<dbReference type="AlphaFoldDB" id="A0AAW1TNA5"/>
<keyword evidence="3 8" id="KW-0378">Hydrolase</keyword>
<evidence type="ECO:0000256" key="3">
    <source>
        <dbReference type="ARBA" id="ARBA00022801"/>
    </source>
</evidence>
<evidence type="ECO:0000259" key="11">
    <source>
        <dbReference type="PROSITE" id="PS51888"/>
    </source>
</evidence>
<evidence type="ECO:0000256" key="4">
    <source>
        <dbReference type="ARBA" id="ARBA00022825"/>
    </source>
</evidence>
<dbReference type="PANTHER" id="PTHR24256">
    <property type="entry name" value="TRYPTASE-RELATED"/>
    <property type="match status" value="1"/>
</dbReference>
<protein>
    <recommendedName>
        <fullName evidence="9">CLIP domain-containing serine protease</fullName>
        <ecNumber evidence="8">3.4.21.-</ecNumber>
    </recommendedName>
</protein>
<dbReference type="InterPro" id="IPR001254">
    <property type="entry name" value="Trypsin_dom"/>
</dbReference>
<dbReference type="PROSITE" id="PS51888">
    <property type="entry name" value="CLIP"/>
    <property type="match status" value="1"/>
</dbReference>
<feature type="domain" description="Peptidase S1" evidence="10">
    <location>
        <begin position="124"/>
        <end position="370"/>
    </location>
</feature>
<dbReference type="EMBL" id="JARQZJ010000001">
    <property type="protein sequence ID" value="KAK9869225.1"/>
    <property type="molecule type" value="Genomic_DNA"/>
</dbReference>
<proteinExistence type="inferred from homology"/>
<evidence type="ECO:0000313" key="13">
    <source>
        <dbReference type="Proteomes" id="UP001431783"/>
    </source>
</evidence>
<gene>
    <name evidence="12" type="ORF">WA026_002977</name>
</gene>
<dbReference type="InterPro" id="IPR038565">
    <property type="entry name" value="CLIP_sf"/>
</dbReference>
<evidence type="ECO:0000259" key="10">
    <source>
        <dbReference type="PROSITE" id="PS50240"/>
    </source>
</evidence>
<keyword evidence="5" id="KW-1015">Disulfide bond</keyword>
<evidence type="ECO:0000256" key="9">
    <source>
        <dbReference type="RuleBase" id="RU366078"/>
    </source>
</evidence>
<organism evidence="12 13">
    <name type="scientific">Henosepilachna vigintioctopunctata</name>
    <dbReference type="NCBI Taxonomy" id="420089"/>
    <lineage>
        <taxon>Eukaryota</taxon>
        <taxon>Metazoa</taxon>
        <taxon>Ecdysozoa</taxon>
        <taxon>Arthropoda</taxon>
        <taxon>Hexapoda</taxon>
        <taxon>Insecta</taxon>
        <taxon>Pterygota</taxon>
        <taxon>Neoptera</taxon>
        <taxon>Endopterygota</taxon>
        <taxon>Coleoptera</taxon>
        <taxon>Polyphaga</taxon>
        <taxon>Cucujiformia</taxon>
        <taxon>Coccinelloidea</taxon>
        <taxon>Coccinellidae</taxon>
        <taxon>Epilachninae</taxon>
        <taxon>Epilachnini</taxon>
        <taxon>Henosepilachna</taxon>
    </lineage>
</organism>
<dbReference type="GO" id="GO:0006508">
    <property type="term" value="P:proteolysis"/>
    <property type="evidence" value="ECO:0007669"/>
    <property type="project" value="UniProtKB-KW"/>
</dbReference>
<comment type="subcellular location">
    <subcellularLocation>
        <location evidence="9">Secreted</location>
    </subcellularLocation>
</comment>
<comment type="similarity">
    <text evidence="7 9">Belongs to the peptidase S1 family. CLIP subfamily.</text>
</comment>
<dbReference type="PROSITE" id="PS00135">
    <property type="entry name" value="TRYPSIN_SER"/>
    <property type="match status" value="1"/>
</dbReference>
<dbReference type="SUPFAM" id="SSF50494">
    <property type="entry name" value="Trypsin-like serine proteases"/>
    <property type="match status" value="1"/>
</dbReference>
<keyword evidence="13" id="KW-1185">Reference proteome</keyword>
<evidence type="ECO:0000256" key="7">
    <source>
        <dbReference type="ARBA" id="ARBA00024195"/>
    </source>
</evidence>
<dbReference type="Proteomes" id="UP001431783">
    <property type="component" value="Unassembled WGS sequence"/>
</dbReference>
<dbReference type="InterPro" id="IPR043504">
    <property type="entry name" value="Peptidase_S1_PA_chymotrypsin"/>
</dbReference>
<dbReference type="Gene3D" id="3.30.1640.30">
    <property type="match status" value="1"/>
</dbReference>
<dbReference type="SMART" id="SM00020">
    <property type="entry name" value="Tryp_SPc"/>
    <property type="match status" value="1"/>
</dbReference>
<feature type="signal peptide" evidence="9">
    <location>
        <begin position="1"/>
        <end position="20"/>
    </location>
</feature>
<accession>A0AAW1TNA5</accession>
<dbReference type="Pfam" id="PF00089">
    <property type="entry name" value="Trypsin"/>
    <property type="match status" value="1"/>
</dbReference>
<dbReference type="InterPro" id="IPR022700">
    <property type="entry name" value="CLIP"/>
</dbReference>
<dbReference type="GO" id="GO:0005576">
    <property type="term" value="C:extracellular region"/>
    <property type="evidence" value="ECO:0007669"/>
    <property type="project" value="UniProtKB-SubCell"/>
</dbReference>
<name>A0AAW1TNA5_9CUCU</name>
<dbReference type="EC" id="3.4.21.-" evidence="8"/>
<comment type="domain">
    <text evidence="9">The clip domain consists of 35-55 residues which are 'knitted' together usually by 3 conserved disulfide bonds forming a clip-like compact structure.</text>
</comment>
<dbReference type="InterPro" id="IPR018114">
    <property type="entry name" value="TRYPSIN_HIS"/>
</dbReference>
<evidence type="ECO:0000256" key="2">
    <source>
        <dbReference type="ARBA" id="ARBA00022729"/>
    </source>
</evidence>
<feature type="chain" id="PRO_5043096585" description="CLIP domain-containing serine protease" evidence="9">
    <location>
        <begin position="21"/>
        <end position="371"/>
    </location>
</feature>
<evidence type="ECO:0000256" key="1">
    <source>
        <dbReference type="ARBA" id="ARBA00022670"/>
    </source>
</evidence>
<feature type="domain" description="Clip" evidence="11">
    <location>
        <begin position="22"/>
        <end position="75"/>
    </location>
</feature>
<evidence type="ECO:0000256" key="8">
    <source>
        <dbReference type="RuleBase" id="RU363034"/>
    </source>
</evidence>
<keyword evidence="2 9" id="KW-0732">Signal</keyword>
<evidence type="ECO:0000256" key="5">
    <source>
        <dbReference type="ARBA" id="ARBA00023157"/>
    </source>
</evidence>
<dbReference type="Pfam" id="PF12032">
    <property type="entry name" value="CLIP"/>
    <property type="match status" value="1"/>
</dbReference>
<keyword evidence="9" id="KW-0964">Secreted</keyword>
<keyword evidence="6" id="KW-0325">Glycoprotein</keyword>
<keyword evidence="4 8" id="KW-0720">Serine protease</keyword>
<reference evidence="12 13" key="1">
    <citation type="submission" date="2023-03" db="EMBL/GenBank/DDBJ databases">
        <title>Genome insight into feeding habits of ladybird beetles.</title>
        <authorList>
            <person name="Li H.-S."/>
            <person name="Huang Y.-H."/>
            <person name="Pang H."/>
        </authorList>
    </citation>
    <scope>NUCLEOTIDE SEQUENCE [LARGE SCALE GENOMIC DNA]</scope>
    <source>
        <strain evidence="12">SYSU_2023b</strain>
        <tissue evidence="12">Whole body</tissue>
    </source>
</reference>
<comment type="caution">
    <text evidence="12">The sequence shown here is derived from an EMBL/GenBank/DDBJ whole genome shotgun (WGS) entry which is preliminary data.</text>
</comment>
<evidence type="ECO:0000313" key="12">
    <source>
        <dbReference type="EMBL" id="KAK9869225.1"/>
    </source>
</evidence>
<dbReference type="CDD" id="cd00190">
    <property type="entry name" value="Tryp_SPc"/>
    <property type="match status" value="1"/>
</dbReference>
<dbReference type="PROSITE" id="PS50240">
    <property type="entry name" value="TRYPSIN_DOM"/>
    <property type="match status" value="1"/>
</dbReference>
<dbReference type="FunFam" id="2.40.10.10:FF:000028">
    <property type="entry name" value="Serine protease easter"/>
    <property type="match status" value="1"/>
</dbReference>
<keyword evidence="1 8" id="KW-0645">Protease</keyword>
<dbReference type="InterPro" id="IPR033116">
    <property type="entry name" value="TRYPSIN_SER"/>
</dbReference>
<dbReference type="PROSITE" id="PS00134">
    <property type="entry name" value="TRYPSIN_HIS"/>
    <property type="match status" value="1"/>
</dbReference>